<dbReference type="EMBL" id="CAJVQC010101619">
    <property type="protein sequence ID" value="CAG8831525.1"/>
    <property type="molecule type" value="Genomic_DNA"/>
</dbReference>
<feature type="non-terminal residue" evidence="1">
    <location>
        <position position="1"/>
    </location>
</feature>
<reference evidence="1" key="1">
    <citation type="submission" date="2021-06" db="EMBL/GenBank/DDBJ databases">
        <authorList>
            <person name="Kallberg Y."/>
            <person name="Tangrot J."/>
            <person name="Rosling A."/>
        </authorList>
    </citation>
    <scope>NUCLEOTIDE SEQUENCE</scope>
    <source>
        <strain evidence="1">MA461A</strain>
    </source>
</reference>
<evidence type="ECO:0000313" key="2">
    <source>
        <dbReference type="Proteomes" id="UP000789920"/>
    </source>
</evidence>
<organism evidence="1 2">
    <name type="scientific">Racocetra persica</name>
    <dbReference type="NCBI Taxonomy" id="160502"/>
    <lineage>
        <taxon>Eukaryota</taxon>
        <taxon>Fungi</taxon>
        <taxon>Fungi incertae sedis</taxon>
        <taxon>Mucoromycota</taxon>
        <taxon>Glomeromycotina</taxon>
        <taxon>Glomeromycetes</taxon>
        <taxon>Diversisporales</taxon>
        <taxon>Gigasporaceae</taxon>
        <taxon>Racocetra</taxon>
    </lineage>
</organism>
<accession>A0ACA9SAB0</accession>
<gene>
    <name evidence="1" type="ORF">RPERSI_LOCUS28174</name>
</gene>
<sequence length="254" mass="29149">VITSMPRSEIEQKLDFYRKKDAVPNTVKATQNLMKKFNEFRHHYNYVTPIETLLIEQQICEFIAQMTKKDGGEYKAKSLNRQAIDRINRYINKTGAIRGLNLHDKYQFLDLHDILNGFGEKEGSMALTAQQVKEILSDNKNNQRGIQGENAHCIQLPPDSSDIPGPVSDFTKYISKRPLGASDNFYLQPNPNWRNTNIWYLKTHCGLNQVGNFMRDIGQKVKDTDIPEDAIMNITGHRSSQGLRAYKTVNESQK</sequence>
<protein>
    <submittedName>
        <fullName evidence="1">23250_t:CDS:1</fullName>
    </submittedName>
</protein>
<comment type="caution">
    <text evidence="1">The sequence shown here is derived from an EMBL/GenBank/DDBJ whole genome shotgun (WGS) entry which is preliminary data.</text>
</comment>
<keyword evidence="2" id="KW-1185">Reference proteome</keyword>
<feature type="non-terminal residue" evidence="1">
    <location>
        <position position="254"/>
    </location>
</feature>
<proteinExistence type="predicted"/>
<dbReference type="Proteomes" id="UP000789920">
    <property type="component" value="Unassembled WGS sequence"/>
</dbReference>
<evidence type="ECO:0000313" key="1">
    <source>
        <dbReference type="EMBL" id="CAG8831525.1"/>
    </source>
</evidence>
<name>A0ACA9SAB0_9GLOM</name>